<comment type="subcellular location">
    <subcellularLocation>
        <location evidence="1">Membrane</location>
    </subcellularLocation>
</comment>
<evidence type="ECO:0000313" key="7">
    <source>
        <dbReference type="EMBL" id="KAG9349537.1"/>
    </source>
</evidence>
<dbReference type="GO" id="GO:0016020">
    <property type="term" value="C:membrane"/>
    <property type="evidence" value="ECO:0007669"/>
    <property type="project" value="UniProtKB-SubCell"/>
</dbReference>
<dbReference type="GO" id="GO:0006955">
    <property type="term" value="P:immune response"/>
    <property type="evidence" value="ECO:0007669"/>
    <property type="project" value="InterPro"/>
</dbReference>
<dbReference type="PROSITE" id="PS50049">
    <property type="entry name" value="THD_2"/>
    <property type="match status" value="1"/>
</dbReference>
<proteinExistence type="inferred from homology"/>
<name>A0A8T2PKN8_9TELE</name>
<organism evidence="7 8">
    <name type="scientific">Albula glossodonta</name>
    <name type="common">roundjaw bonefish</name>
    <dbReference type="NCBI Taxonomy" id="121402"/>
    <lineage>
        <taxon>Eukaryota</taxon>
        <taxon>Metazoa</taxon>
        <taxon>Chordata</taxon>
        <taxon>Craniata</taxon>
        <taxon>Vertebrata</taxon>
        <taxon>Euteleostomi</taxon>
        <taxon>Actinopterygii</taxon>
        <taxon>Neopterygii</taxon>
        <taxon>Teleostei</taxon>
        <taxon>Albuliformes</taxon>
        <taxon>Albulidae</taxon>
        <taxon>Albula</taxon>
    </lineage>
</organism>
<protein>
    <recommendedName>
        <fullName evidence="6">THD domain-containing protein</fullName>
    </recommendedName>
</protein>
<keyword evidence="8" id="KW-1185">Reference proteome</keyword>
<dbReference type="PANTHER" id="PTHR11471">
    <property type="entry name" value="TUMOR NECROSIS FACTOR FAMILY MEMBER"/>
    <property type="match status" value="1"/>
</dbReference>
<evidence type="ECO:0000313" key="8">
    <source>
        <dbReference type="Proteomes" id="UP000824540"/>
    </source>
</evidence>
<dbReference type="GO" id="GO:0005164">
    <property type="term" value="F:tumor necrosis factor receptor binding"/>
    <property type="evidence" value="ECO:0007669"/>
    <property type="project" value="InterPro"/>
</dbReference>
<dbReference type="InterPro" id="IPR008983">
    <property type="entry name" value="Tumour_necrosis_fac-like_dom"/>
</dbReference>
<dbReference type="SUPFAM" id="SSF49842">
    <property type="entry name" value="TNF-like"/>
    <property type="match status" value="1"/>
</dbReference>
<dbReference type="OrthoDB" id="8783336at2759"/>
<dbReference type="AlphaFoldDB" id="A0A8T2PKN8"/>
<keyword evidence="4 5" id="KW-0472">Membrane</keyword>
<evidence type="ECO:0000256" key="1">
    <source>
        <dbReference type="ARBA" id="ARBA00004370"/>
    </source>
</evidence>
<evidence type="ECO:0000256" key="5">
    <source>
        <dbReference type="SAM" id="Phobius"/>
    </source>
</evidence>
<gene>
    <name evidence="7" type="ORF">JZ751_027982</name>
</gene>
<keyword evidence="5" id="KW-1133">Transmembrane helix</keyword>
<dbReference type="EMBL" id="JAFBMS010000009">
    <property type="protein sequence ID" value="KAG9349537.1"/>
    <property type="molecule type" value="Genomic_DNA"/>
</dbReference>
<dbReference type="Proteomes" id="UP000824540">
    <property type="component" value="Unassembled WGS sequence"/>
</dbReference>
<feature type="transmembrane region" description="Helical" evidence="5">
    <location>
        <begin position="36"/>
        <end position="59"/>
    </location>
</feature>
<sequence>MAANDYRVYLRNPTEMENGQARFHPAQSTEPTCRPLVFGTLVVMGLLQIVSSVAILLHLTGYLHGVDFSSVQQKPLEEAETGPVLADALKDTRRRERSRCAKSQKDTIPAAHLPIKAPIDPNYFPKEEREVKVIQWNKDQGQLHKIRYHDGRLLVQEGGLYYVYAKTCFRFYNMEPDAESRPEFLQEGKAQLIQYVYHEKHTQQTTRPILIMKSGSTKRWKYGDYNMYCEQQGSLLQLMEGDGLYVSVSNSWLLDPEAEGSYFGVFKTGN</sequence>
<comment type="caution">
    <text evidence="7">The sequence shown here is derived from an EMBL/GenBank/DDBJ whole genome shotgun (WGS) entry which is preliminary data.</text>
</comment>
<evidence type="ECO:0000256" key="3">
    <source>
        <dbReference type="ARBA" id="ARBA00022514"/>
    </source>
</evidence>
<dbReference type="SMART" id="SM00207">
    <property type="entry name" value="TNF"/>
    <property type="match status" value="1"/>
</dbReference>
<dbReference type="PANTHER" id="PTHR11471:SF54">
    <property type="entry name" value="TNF SUPERFAMILY MEMBER 11"/>
    <property type="match status" value="1"/>
</dbReference>
<keyword evidence="5" id="KW-0812">Transmembrane</keyword>
<dbReference type="GO" id="GO:0005125">
    <property type="term" value="F:cytokine activity"/>
    <property type="evidence" value="ECO:0007669"/>
    <property type="project" value="UniProtKB-KW"/>
</dbReference>
<reference evidence="7" key="1">
    <citation type="thesis" date="2021" institute="BYU ScholarsArchive" country="Provo, UT, USA">
        <title>Applications of and Algorithms for Genome Assembly and Genomic Analyses with an Emphasis on Marine Teleosts.</title>
        <authorList>
            <person name="Pickett B.D."/>
        </authorList>
    </citation>
    <scope>NUCLEOTIDE SEQUENCE</scope>
    <source>
        <strain evidence="7">HI-2016</strain>
    </source>
</reference>
<dbReference type="Gene3D" id="2.60.120.40">
    <property type="match status" value="1"/>
</dbReference>
<comment type="similarity">
    <text evidence="2">Belongs to the tumor necrosis factor family.</text>
</comment>
<dbReference type="InterPro" id="IPR006052">
    <property type="entry name" value="TNF_dom"/>
</dbReference>
<feature type="domain" description="THD" evidence="6">
    <location>
        <begin position="109"/>
        <end position="268"/>
    </location>
</feature>
<accession>A0A8T2PKN8</accession>
<dbReference type="Pfam" id="PF00229">
    <property type="entry name" value="TNF"/>
    <property type="match status" value="1"/>
</dbReference>
<evidence type="ECO:0000259" key="6">
    <source>
        <dbReference type="PROSITE" id="PS50049"/>
    </source>
</evidence>
<dbReference type="PROSITE" id="PS00251">
    <property type="entry name" value="THD_1"/>
    <property type="match status" value="1"/>
</dbReference>
<dbReference type="GO" id="GO:0005615">
    <property type="term" value="C:extracellular space"/>
    <property type="evidence" value="ECO:0007669"/>
    <property type="project" value="UniProtKB-KW"/>
</dbReference>
<evidence type="ECO:0000256" key="4">
    <source>
        <dbReference type="ARBA" id="ARBA00023136"/>
    </source>
</evidence>
<keyword evidence="3" id="KW-0202">Cytokine</keyword>
<dbReference type="InterPro" id="IPR021184">
    <property type="entry name" value="TNF_CS"/>
</dbReference>
<evidence type="ECO:0000256" key="2">
    <source>
        <dbReference type="ARBA" id="ARBA00008670"/>
    </source>
</evidence>